<dbReference type="EMBL" id="CM009308">
    <property type="protein sequence ID" value="PNS91350.1"/>
    <property type="molecule type" value="Genomic_DNA"/>
</dbReference>
<protein>
    <submittedName>
        <fullName evidence="2">Uncharacterized protein</fullName>
    </submittedName>
</protein>
<accession>A0A2K1WS42</accession>
<proteinExistence type="predicted"/>
<name>A0A2K1WS42_POPTR</name>
<gene>
    <name evidence="2" type="ORF">POPTR_019G097900</name>
</gene>
<keyword evidence="1" id="KW-0472">Membrane</keyword>
<dbReference type="AlphaFoldDB" id="A0A2K1WS42"/>
<evidence type="ECO:0000313" key="2">
    <source>
        <dbReference type="EMBL" id="PNS91350.1"/>
    </source>
</evidence>
<evidence type="ECO:0000313" key="3">
    <source>
        <dbReference type="Proteomes" id="UP000006729"/>
    </source>
</evidence>
<keyword evidence="1" id="KW-1133">Transmembrane helix</keyword>
<reference evidence="2 3" key="1">
    <citation type="journal article" date="2006" name="Science">
        <title>The genome of black cottonwood, Populus trichocarpa (Torr. &amp; Gray).</title>
        <authorList>
            <person name="Tuskan G.A."/>
            <person name="Difazio S."/>
            <person name="Jansson S."/>
            <person name="Bohlmann J."/>
            <person name="Grigoriev I."/>
            <person name="Hellsten U."/>
            <person name="Putnam N."/>
            <person name="Ralph S."/>
            <person name="Rombauts S."/>
            <person name="Salamov A."/>
            <person name="Schein J."/>
            <person name="Sterck L."/>
            <person name="Aerts A."/>
            <person name="Bhalerao R.R."/>
            <person name="Bhalerao R.P."/>
            <person name="Blaudez D."/>
            <person name="Boerjan W."/>
            <person name="Brun A."/>
            <person name="Brunner A."/>
            <person name="Busov V."/>
            <person name="Campbell M."/>
            <person name="Carlson J."/>
            <person name="Chalot M."/>
            <person name="Chapman J."/>
            <person name="Chen G.L."/>
            <person name="Cooper D."/>
            <person name="Coutinho P.M."/>
            <person name="Couturier J."/>
            <person name="Covert S."/>
            <person name="Cronk Q."/>
            <person name="Cunningham R."/>
            <person name="Davis J."/>
            <person name="Degroeve S."/>
            <person name="Dejardin A."/>
            <person name="Depamphilis C."/>
            <person name="Detter J."/>
            <person name="Dirks B."/>
            <person name="Dubchak I."/>
            <person name="Duplessis S."/>
            <person name="Ehlting J."/>
            <person name="Ellis B."/>
            <person name="Gendler K."/>
            <person name="Goodstein D."/>
            <person name="Gribskov M."/>
            <person name="Grimwood J."/>
            <person name="Groover A."/>
            <person name="Gunter L."/>
            <person name="Hamberger B."/>
            <person name="Heinze B."/>
            <person name="Helariutta Y."/>
            <person name="Henrissat B."/>
            <person name="Holligan D."/>
            <person name="Holt R."/>
            <person name="Huang W."/>
            <person name="Islam-Faridi N."/>
            <person name="Jones S."/>
            <person name="Jones-Rhoades M."/>
            <person name="Jorgensen R."/>
            <person name="Joshi C."/>
            <person name="Kangasjarvi J."/>
            <person name="Karlsson J."/>
            <person name="Kelleher C."/>
            <person name="Kirkpatrick R."/>
            <person name="Kirst M."/>
            <person name="Kohler A."/>
            <person name="Kalluri U."/>
            <person name="Larimer F."/>
            <person name="Leebens-Mack J."/>
            <person name="Leple J.C."/>
            <person name="Locascio P."/>
            <person name="Lou Y."/>
            <person name="Lucas S."/>
            <person name="Martin F."/>
            <person name="Montanini B."/>
            <person name="Napoli C."/>
            <person name="Nelson D.R."/>
            <person name="Nelson C."/>
            <person name="Nieminen K."/>
            <person name="Nilsson O."/>
            <person name="Pereda V."/>
            <person name="Peter G."/>
            <person name="Philippe R."/>
            <person name="Pilate G."/>
            <person name="Poliakov A."/>
            <person name="Razumovskaya J."/>
            <person name="Richardson P."/>
            <person name="Rinaldi C."/>
            <person name="Ritland K."/>
            <person name="Rouze P."/>
            <person name="Ryaboy D."/>
            <person name="Schmutz J."/>
            <person name="Schrader J."/>
            <person name="Segerman B."/>
            <person name="Shin H."/>
            <person name="Siddiqui A."/>
            <person name="Sterky F."/>
            <person name="Terry A."/>
            <person name="Tsai C.J."/>
            <person name="Uberbacher E."/>
            <person name="Unneberg P."/>
            <person name="Vahala J."/>
            <person name="Wall K."/>
            <person name="Wessler S."/>
            <person name="Yang G."/>
            <person name="Yin T."/>
            <person name="Douglas C."/>
            <person name="Marra M."/>
            <person name="Sandberg G."/>
            <person name="Van de Peer Y."/>
            <person name="Rokhsar D."/>
        </authorList>
    </citation>
    <scope>NUCLEOTIDE SEQUENCE [LARGE SCALE GENOMIC DNA]</scope>
    <source>
        <strain evidence="3">cv. Nisqually</strain>
    </source>
</reference>
<dbReference type="InParanoid" id="A0A2K1WS42"/>
<sequence length="116" mass="13669">MIDKYLLLTMQMSSASFTYTIFTLWTGFCCSIICIARVGEDLTIYCHHWPQSGVFSLLLDLESRHFHGQQENWKTTALVYLHHLHLQMFKTGCCKLLQSMNPKHLKLKFRIHHLNQ</sequence>
<dbReference type="Proteomes" id="UP000006729">
    <property type="component" value="Chromosome 19"/>
</dbReference>
<keyword evidence="1" id="KW-0812">Transmembrane</keyword>
<feature type="transmembrane region" description="Helical" evidence="1">
    <location>
        <begin position="16"/>
        <end position="36"/>
    </location>
</feature>
<organism evidence="2 3">
    <name type="scientific">Populus trichocarpa</name>
    <name type="common">Western balsam poplar</name>
    <name type="synonym">Populus balsamifera subsp. trichocarpa</name>
    <dbReference type="NCBI Taxonomy" id="3694"/>
    <lineage>
        <taxon>Eukaryota</taxon>
        <taxon>Viridiplantae</taxon>
        <taxon>Streptophyta</taxon>
        <taxon>Embryophyta</taxon>
        <taxon>Tracheophyta</taxon>
        <taxon>Spermatophyta</taxon>
        <taxon>Magnoliopsida</taxon>
        <taxon>eudicotyledons</taxon>
        <taxon>Gunneridae</taxon>
        <taxon>Pentapetalae</taxon>
        <taxon>rosids</taxon>
        <taxon>fabids</taxon>
        <taxon>Malpighiales</taxon>
        <taxon>Salicaceae</taxon>
        <taxon>Saliceae</taxon>
        <taxon>Populus</taxon>
    </lineage>
</organism>
<evidence type="ECO:0000256" key="1">
    <source>
        <dbReference type="SAM" id="Phobius"/>
    </source>
</evidence>
<keyword evidence="3" id="KW-1185">Reference proteome</keyword>